<dbReference type="RefSeq" id="WP_228104863.1">
    <property type="nucleotide sequence ID" value="NZ_CP101637.1"/>
</dbReference>
<protein>
    <submittedName>
        <fullName evidence="1">Uncharacterized protein</fullName>
    </submittedName>
</protein>
<accession>A0ABY9PY45</accession>
<proteinExistence type="predicted"/>
<name>A0ABY9PY45_9FIRM</name>
<gene>
    <name evidence="1" type="ORF">TEMA_09510</name>
</gene>
<keyword evidence="2" id="KW-1185">Reference proteome</keyword>
<reference evidence="1 2" key="1">
    <citation type="submission" date="2022-07" db="EMBL/GenBank/DDBJ databases">
        <title>Genome sequence of Terrisporobacter mayombei DSM6539.</title>
        <authorList>
            <person name="Boeer T."/>
            <person name="Bengelsdorf F.R."/>
            <person name="Daniel R."/>
            <person name="Poehlein A."/>
        </authorList>
    </citation>
    <scope>NUCLEOTIDE SEQUENCE [LARGE SCALE GENOMIC DNA]</scope>
    <source>
        <strain evidence="1 2">DSM 6539</strain>
    </source>
</reference>
<dbReference type="Proteomes" id="UP001235030">
    <property type="component" value="Chromosome"/>
</dbReference>
<organism evidence="1 2">
    <name type="scientific">Terrisporobacter mayombei</name>
    <dbReference type="NCBI Taxonomy" id="1541"/>
    <lineage>
        <taxon>Bacteria</taxon>
        <taxon>Bacillati</taxon>
        <taxon>Bacillota</taxon>
        <taxon>Clostridia</taxon>
        <taxon>Peptostreptococcales</taxon>
        <taxon>Peptostreptococcaceae</taxon>
        <taxon>Terrisporobacter</taxon>
    </lineage>
</organism>
<dbReference type="EMBL" id="CP101637">
    <property type="protein sequence ID" value="WMT80630.1"/>
    <property type="molecule type" value="Genomic_DNA"/>
</dbReference>
<evidence type="ECO:0000313" key="1">
    <source>
        <dbReference type="EMBL" id="WMT80630.1"/>
    </source>
</evidence>
<evidence type="ECO:0000313" key="2">
    <source>
        <dbReference type="Proteomes" id="UP001235030"/>
    </source>
</evidence>
<sequence length="110" mass="12713">MKDTYRLGQIIKTDTEQKMKRMVSGDIEILPKGSKLLVTRTGFKVLNGECKDLIVPLNGKTIKGTDYTNIARMIYSRLNSVYGLEMYLDDEEIEMDRFLEEIEDVLMDIL</sequence>